<dbReference type="HOGENOM" id="CLU_2659830_0_0_1"/>
<dbReference type="Proteomes" id="UP000011713">
    <property type="component" value="Unassembled WGS sequence"/>
</dbReference>
<dbReference type="AlphaFoldDB" id="M4C4C9"/>
<dbReference type="VEuPathDB" id="FungiDB:HpaG813947"/>
<dbReference type="InParanoid" id="M4C4C9"/>
<reference evidence="1" key="2">
    <citation type="submission" date="2015-06" db="UniProtKB">
        <authorList>
            <consortium name="EnsemblProtists"/>
        </authorList>
    </citation>
    <scope>IDENTIFICATION</scope>
    <source>
        <strain evidence="1">Emoy2</strain>
    </source>
</reference>
<accession>M4C4C9</accession>
<dbReference type="EMBL" id="JH598218">
    <property type="status" value="NOT_ANNOTATED_CDS"/>
    <property type="molecule type" value="Genomic_DNA"/>
</dbReference>
<organism evidence="1 2">
    <name type="scientific">Hyaloperonospora arabidopsidis (strain Emoy2)</name>
    <name type="common">Downy mildew agent</name>
    <name type="synonym">Peronospora arabidopsidis</name>
    <dbReference type="NCBI Taxonomy" id="559515"/>
    <lineage>
        <taxon>Eukaryota</taxon>
        <taxon>Sar</taxon>
        <taxon>Stramenopiles</taxon>
        <taxon>Oomycota</taxon>
        <taxon>Peronosporomycetes</taxon>
        <taxon>Peronosporales</taxon>
        <taxon>Peronosporaceae</taxon>
        <taxon>Hyaloperonospora</taxon>
    </lineage>
</organism>
<dbReference type="EnsemblProtists" id="HpaT813947">
    <property type="protein sequence ID" value="HpaP813947"/>
    <property type="gene ID" value="HpaG813947"/>
</dbReference>
<evidence type="ECO:0000313" key="1">
    <source>
        <dbReference type="EnsemblProtists" id="HpaP813947"/>
    </source>
</evidence>
<keyword evidence="2" id="KW-1185">Reference proteome</keyword>
<sequence length="76" mass="9129">MMIVRCWKRLTFQKCERRGHPSDKCFYGCGACGEVHERVKYMEKFYNMLRKWYVPTKHAGMLPPDAKKMLNEIARQ</sequence>
<protein>
    <submittedName>
        <fullName evidence="1">Uncharacterized protein</fullName>
    </submittedName>
</protein>
<name>M4C4C9_HYAAE</name>
<reference evidence="2" key="1">
    <citation type="journal article" date="2010" name="Science">
        <title>Signatures of adaptation to obligate biotrophy in the Hyaloperonospora arabidopsidis genome.</title>
        <authorList>
            <person name="Baxter L."/>
            <person name="Tripathy S."/>
            <person name="Ishaque N."/>
            <person name="Boot N."/>
            <person name="Cabral A."/>
            <person name="Kemen E."/>
            <person name="Thines M."/>
            <person name="Ah-Fong A."/>
            <person name="Anderson R."/>
            <person name="Badejoko W."/>
            <person name="Bittner-Eddy P."/>
            <person name="Boore J.L."/>
            <person name="Chibucos M.C."/>
            <person name="Coates M."/>
            <person name="Dehal P."/>
            <person name="Delehaunty K."/>
            <person name="Dong S."/>
            <person name="Downton P."/>
            <person name="Dumas B."/>
            <person name="Fabro G."/>
            <person name="Fronick C."/>
            <person name="Fuerstenberg S.I."/>
            <person name="Fulton L."/>
            <person name="Gaulin E."/>
            <person name="Govers F."/>
            <person name="Hughes L."/>
            <person name="Humphray S."/>
            <person name="Jiang R.H."/>
            <person name="Judelson H."/>
            <person name="Kamoun S."/>
            <person name="Kyung K."/>
            <person name="Meijer H."/>
            <person name="Minx P."/>
            <person name="Morris P."/>
            <person name="Nelson J."/>
            <person name="Phuntumart V."/>
            <person name="Qutob D."/>
            <person name="Rehmany A."/>
            <person name="Rougon-Cardoso A."/>
            <person name="Ryden P."/>
            <person name="Torto-Alalibo T."/>
            <person name="Studholme D."/>
            <person name="Wang Y."/>
            <person name="Win J."/>
            <person name="Wood J."/>
            <person name="Clifton S.W."/>
            <person name="Rogers J."/>
            <person name="Van den Ackerveken G."/>
            <person name="Jones J.D."/>
            <person name="McDowell J.M."/>
            <person name="Beynon J."/>
            <person name="Tyler B.M."/>
        </authorList>
    </citation>
    <scope>NUCLEOTIDE SEQUENCE [LARGE SCALE GENOMIC DNA]</scope>
    <source>
        <strain evidence="2">Emoy2</strain>
    </source>
</reference>
<proteinExistence type="predicted"/>
<dbReference type="OMA" id="FQKCERR"/>
<evidence type="ECO:0000313" key="2">
    <source>
        <dbReference type="Proteomes" id="UP000011713"/>
    </source>
</evidence>